<dbReference type="InterPro" id="IPR052337">
    <property type="entry name" value="SAT4-like"/>
</dbReference>
<dbReference type="Pfam" id="PF20684">
    <property type="entry name" value="Fung_rhodopsin"/>
    <property type="match status" value="1"/>
</dbReference>
<comment type="subcellular location">
    <subcellularLocation>
        <location evidence="1">Membrane</location>
        <topology evidence="1">Multi-pass membrane protein</topology>
    </subcellularLocation>
</comment>
<keyword evidence="2 7" id="KW-0812">Transmembrane</keyword>
<evidence type="ECO:0000256" key="2">
    <source>
        <dbReference type="ARBA" id="ARBA00022692"/>
    </source>
</evidence>
<feature type="transmembrane region" description="Helical" evidence="7">
    <location>
        <begin position="44"/>
        <end position="61"/>
    </location>
</feature>
<feature type="transmembrane region" description="Helical" evidence="7">
    <location>
        <begin position="126"/>
        <end position="156"/>
    </location>
</feature>
<dbReference type="Proteomes" id="UP000235786">
    <property type="component" value="Unassembled WGS sequence"/>
</dbReference>
<keyword evidence="10" id="KW-1185">Reference proteome</keyword>
<evidence type="ECO:0000313" key="10">
    <source>
        <dbReference type="Proteomes" id="UP000235786"/>
    </source>
</evidence>
<dbReference type="InterPro" id="IPR049326">
    <property type="entry name" value="Rhodopsin_dom_fungi"/>
</dbReference>
<evidence type="ECO:0000256" key="6">
    <source>
        <dbReference type="SAM" id="MobiDB-lite"/>
    </source>
</evidence>
<evidence type="ECO:0000256" key="3">
    <source>
        <dbReference type="ARBA" id="ARBA00022989"/>
    </source>
</evidence>
<feature type="transmembrane region" description="Helical" evidence="7">
    <location>
        <begin position="12"/>
        <end position="32"/>
    </location>
</feature>
<protein>
    <recommendedName>
        <fullName evidence="8">Rhodopsin domain-containing protein</fullName>
    </recommendedName>
</protein>
<feature type="transmembrane region" description="Helical" evidence="7">
    <location>
        <begin position="91"/>
        <end position="114"/>
    </location>
</feature>
<evidence type="ECO:0000256" key="4">
    <source>
        <dbReference type="ARBA" id="ARBA00023136"/>
    </source>
</evidence>
<dbReference type="AlphaFoldDB" id="A0A2J6RT33"/>
<keyword evidence="3 7" id="KW-1133">Transmembrane helix</keyword>
<reference evidence="9 10" key="1">
    <citation type="submission" date="2016-04" db="EMBL/GenBank/DDBJ databases">
        <title>A degradative enzymes factory behind the ericoid mycorrhizal symbiosis.</title>
        <authorList>
            <consortium name="DOE Joint Genome Institute"/>
            <person name="Martino E."/>
            <person name="Morin E."/>
            <person name="Grelet G."/>
            <person name="Kuo A."/>
            <person name="Kohler A."/>
            <person name="Daghino S."/>
            <person name="Barry K."/>
            <person name="Choi C."/>
            <person name="Cichocki N."/>
            <person name="Clum A."/>
            <person name="Copeland A."/>
            <person name="Hainaut M."/>
            <person name="Haridas S."/>
            <person name="Labutti K."/>
            <person name="Lindquist E."/>
            <person name="Lipzen A."/>
            <person name="Khouja H.-R."/>
            <person name="Murat C."/>
            <person name="Ohm R."/>
            <person name="Olson A."/>
            <person name="Spatafora J."/>
            <person name="Veneault-Fourrey C."/>
            <person name="Henrissat B."/>
            <person name="Grigoriev I."/>
            <person name="Martin F."/>
            <person name="Perotto S."/>
        </authorList>
    </citation>
    <scope>NUCLEOTIDE SEQUENCE [LARGE SCALE GENOMIC DNA]</scope>
    <source>
        <strain evidence="9 10">F</strain>
    </source>
</reference>
<accession>A0A2J6RT33</accession>
<evidence type="ECO:0000259" key="8">
    <source>
        <dbReference type="Pfam" id="PF20684"/>
    </source>
</evidence>
<name>A0A2J6RT33_HYAVF</name>
<feature type="domain" description="Rhodopsin" evidence="8">
    <location>
        <begin position="28"/>
        <end position="266"/>
    </location>
</feature>
<organism evidence="9 10">
    <name type="scientific">Hyaloscypha variabilis (strain UAMH 11265 / GT02V1 / F)</name>
    <name type="common">Meliniomyces variabilis</name>
    <dbReference type="NCBI Taxonomy" id="1149755"/>
    <lineage>
        <taxon>Eukaryota</taxon>
        <taxon>Fungi</taxon>
        <taxon>Dikarya</taxon>
        <taxon>Ascomycota</taxon>
        <taxon>Pezizomycotina</taxon>
        <taxon>Leotiomycetes</taxon>
        <taxon>Helotiales</taxon>
        <taxon>Hyaloscyphaceae</taxon>
        <taxon>Hyaloscypha</taxon>
        <taxon>Hyaloscypha variabilis</taxon>
    </lineage>
</organism>
<sequence length="367" mass="40791">MSSSNPRGEMVIVISVVFLVFAAICVSMRVYSRLIVLKNSGWDEVAIVGSFICSIILLGFTDGEVRHGVGKRFDVVMAENPQDFTDYLKDLWWAITFYNASLTLTKASILLQYLRVFVSQGVRRTCWAALAFVAAYGIYTITSNIFACIPVSAFWSPTPDMRCISKKFSWFFNASINILSDIIIIALPIPTLNSLKLPIRQKIMLMVIFALGGFVCLVSVLRLQSLYVISNSTDPTYDNVGASIWSNIEVYMGIICASLPAVKPVLGNCFPKILSNATRNGTINTFNTNSFKNQISSRPIRLHDVDIGGKTVTRVEADDRGNPELRGSNSNGDILITTSMRQDVERESKFESRSQLGSEKDLIIQHH</sequence>
<dbReference type="PANTHER" id="PTHR33048">
    <property type="entry name" value="PTH11-LIKE INTEGRAL MEMBRANE PROTEIN (AFU_ORTHOLOGUE AFUA_5G11245)"/>
    <property type="match status" value="1"/>
</dbReference>
<dbReference type="GO" id="GO:0016020">
    <property type="term" value="C:membrane"/>
    <property type="evidence" value="ECO:0007669"/>
    <property type="project" value="UniProtKB-SubCell"/>
</dbReference>
<evidence type="ECO:0000313" key="9">
    <source>
        <dbReference type="EMBL" id="PMD41613.1"/>
    </source>
</evidence>
<dbReference type="STRING" id="1149755.A0A2J6RT33"/>
<dbReference type="PANTHER" id="PTHR33048:SF132">
    <property type="entry name" value="MEMBRANE PROTEIN, PUTATIVE (AFU_ORTHOLOGUE AFUA_6G07820)-RELATED"/>
    <property type="match status" value="1"/>
</dbReference>
<feature type="transmembrane region" description="Helical" evidence="7">
    <location>
        <begin position="168"/>
        <end position="191"/>
    </location>
</feature>
<dbReference type="OrthoDB" id="2988756at2759"/>
<proteinExistence type="inferred from homology"/>
<feature type="region of interest" description="Disordered" evidence="6">
    <location>
        <begin position="342"/>
        <end position="367"/>
    </location>
</feature>
<keyword evidence="4 7" id="KW-0472">Membrane</keyword>
<comment type="similarity">
    <text evidence="5">Belongs to the SAT4 family.</text>
</comment>
<dbReference type="EMBL" id="KZ613944">
    <property type="protein sequence ID" value="PMD41613.1"/>
    <property type="molecule type" value="Genomic_DNA"/>
</dbReference>
<evidence type="ECO:0000256" key="5">
    <source>
        <dbReference type="ARBA" id="ARBA00038359"/>
    </source>
</evidence>
<evidence type="ECO:0000256" key="1">
    <source>
        <dbReference type="ARBA" id="ARBA00004141"/>
    </source>
</evidence>
<feature type="transmembrane region" description="Helical" evidence="7">
    <location>
        <begin position="203"/>
        <end position="223"/>
    </location>
</feature>
<gene>
    <name evidence="9" type="ORF">L207DRAFT_632973</name>
</gene>
<evidence type="ECO:0000256" key="7">
    <source>
        <dbReference type="SAM" id="Phobius"/>
    </source>
</evidence>